<gene>
    <name evidence="4" type="ORF">PCANC_06196</name>
</gene>
<keyword evidence="1" id="KW-0479">Metal-binding</keyword>
<comment type="subcellular location">
    <subcellularLocation>
        <location evidence="1">Endoplasmic reticulum membrane</location>
        <topology evidence="1">Multi-pass membrane protein</topology>
    </subcellularLocation>
</comment>
<dbReference type="GO" id="GO:0071788">
    <property type="term" value="P:endoplasmic reticulum tubular network maintenance"/>
    <property type="evidence" value="ECO:0007669"/>
    <property type="project" value="UniProtKB-UniRule"/>
</dbReference>
<dbReference type="PANTHER" id="PTHR22166">
    <property type="entry name" value="ENDOPLASMIC RETICULUM JUNCTION FORMATION PROTEIN LUNAPARK"/>
    <property type="match status" value="1"/>
</dbReference>
<comment type="similarity">
    <text evidence="1">Belongs to the lunapark family.</text>
</comment>
<dbReference type="GO" id="GO:1903373">
    <property type="term" value="P:positive regulation of endoplasmic reticulum tubular network organization"/>
    <property type="evidence" value="ECO:0007669"/>
    <property type="project" value="UniProtKB-UniRule"/>
</dbReference>
<evidence type="ECO:0000313" key="4">
    <source>
        <dbReference type="EMBL" id="PLW53293.1"/>
    </source>
</evidence>
<dbReference type="GO" id="GO:0008270">
    <property type="term" value="F:zinc ion binding"/>
    <property type="evidence" value="ECO:0007669"/>
    <property type="project" value="UniProtKB-KW"/>
</dbReference>
<dbReference type="Proteomes" id="UP000235388">
    <property type="component" value="Unassembled WGS sequence"/>
</dbReference>
<keyword evidence="1" id="KW-0862">Zinc</keyword>
<proteinExistence type="inferred from homology"/>
<dbReference type="InterPro" id="IPR040115">
    <property type="entry name" value="Lnp"/>
</dbReference>
<feature type="compositionally biased region" description="Polar residues" evidence="2">
    <location>
        <begin position="420"/>
        <end position="434"/>
    </location>
</feature>
<keyword evidence="5" id="KW-1185">Reference proteome</keyword>
<accession>A0A2N5VTG7</accession>
<feature type="compositionally biased region" description="Low complexity" evidence="2">
    <location>
        <begin position="203"/>
        <end position="246"/>
    </location>
</feature>
<feature type="region of interest" description="Disordered" evidence="2">
    <location>
        <begin position="317"/>
        <end position="478"/>
    </location>
</feature>
<name>A0A2N5VTG7_9BASI</name>
<comment type="function">
    <text evidence="1">Plays a role in determining ER morphology.</text>
</comment>
<dbReference type="OrthoDB" id="1725934at2759"/>
<evidence type="ECO:0000256" key="1">
    <source>
        <dbReference type="RuleBase" id="RU367073"/>
    </source>
</evidence>
<keyword evidence="1" id="KW-0863">Zinc-finger</keyword>
<dbReference type="PANTHER" id="PTHR22166:SF12">
    <property type="entry name" value="ENDOPLASMIC RETICULUM JUNCTION FORMATION PROTEIN LUNAPARK"/>
    <property type="match status" value="1"/>
</dbReference>
<feature type="compositionally biased region" description="Basic residues" evidence="2">
    <location>
        <begin position="465"/>
        <end position="478"/>
    </location>
</feature>
<dbReference type="EMBL" id="PGCJ01000064">
    <property type="protein sequence ID" value="PLW53293.1"/>
    <property type="molecule type" value="Genomic_DNA"/>
</dbReference>
<evidence type="ECO:0000313" key="5">
    <source>
        <dbReference type="Proteomes" id="UP000235388"/>
    </source>
</evidence>
<feature type="compositionally biased region" description="Polar residues" evidence="2">
    <location>
        <begin position="169"/>
        <end position="188"/>
    </location>
</feature>
<dbReference type="Pfam" id="PF10058">
    <property type="entry name" value="Zn_ribbon_10"/>
    <property type="match status" value="1"/>
</dbReference>
<dbReference type="InterPro" id="IPR019273">
    <property type="entry name" value="Lunapark_Znf"/>
</dbReference>
<comment type="caution">
    <text evidence="4">The sequence shown here is derived from an EMBL/GenBank/DDBJ whole genome shotgun (WGS) entry which is preliminary data.</text>
</comment>
<sequence length="478" mass="53471">MGLFSFLQSSKQQTPDLFERELEQLELKIQDHQQRLQLISERQRDTTASITLYSCLCWSIYSTLWYFGWSPSFPRRNKQHHAAQFAVLSNPKFTQSLQVLPIILIPIGLLLFRRLVQTWYQRKQESEKLRLRLLQKQLRDKVEELKKKTAYYSTKELLDRYEEKTKLNSLTSPHHQSHPGQMTMTPPNSEALRQRRGGPSPSPANISSSTSPIQNQSSSPAHHTAPPSAANHLQQQQQQQQQQQHQKMLNTPSPSGGRGWADRFAEVLLGDDEARPESKYALICLNCFAHNGLVRQEELDRIQYLCPKCGVFNSSRTKGGAHQKYASGEEHLSSTTHQHTSQAKRMGRQSLAGPMIRRKPSTTNDSFHVTNTRRVASHGASGPSTFSSSLSRAESSYPISPSPRSGDELHSDGPPGPPTDSISQAESFSDTDQPSEPVEPSHASHPQPDAPAPAAPANHPSHPPSGRKSKKKSGQTKP</sequence>
<dbReference type="STRING" id="200324.A0A2N5VTG7"/>
<feature type="compositionally biased region" description="Polar residues" evidence="2">
    <location>
        <begin position="333"/>
        <end position="343"/>
    </location>
</feature>
<feature type="domain" description="Lunapark zinc ribbon" evidence="3">
    <location>
        <begin position="260"/>
        <end position="313"/>
    </location>
</feature>
<dbReference type="AlphaFoldDB" id="A0A2N5VTG7"/>
<feature type="compositionally biased region" description="Polar residues" evidence="2">
    <location>
        <begin position="361"/>
        <end position="374"/>
    </location>
</feature>
<evidence type="ECO:0000259" key="3">
    <source>
        <dbReference type="Pfam" id="PF10058"/>
    </source>
</evidence>
<feature type="compositionally biased region" description="Low complexity" evidence="2">
    <location>
        <begin position="455"/>
        <end position="464"/>
    </location>
</feature>
<protein>
    <recommendedName>
        <fullName evidence="1">Endoplasmic reticulum junction formation protein lunapark</fullName>
    </recommendedName>
</protein>
<reference evidence="4 5" key="1">
    <citation type="submission" date="2017-11" db="EMBL/GenBank/DDBJ databases">
        <title>De novo assembly and phasing of dikaryotic genomes from two isolates of Puccinia coronata f. sp. avenae, the causal agent of oat crown rust.</title>
        <authorList>
            <person name="Miller M.E."/>
            <person name="Zhang Y."/>
            <person name="Omidvar V."/>
            <person name="Sperschneider J."/>
            <person name="Schwessinger B."/>
            <person name="Raley C."/>
            <person name="Palmer J.M."/>
            <person name="Garnica D."/>
            <person name="Upadhyaya N."/>
            <person name="Rathjen J."/>
            <person name="Taylor J.M."/>
            <person name="Park R.F."/>
            <person name="Dodds P.N."/>
            <person name="Hirsch C.D."/>
            <person name="Kianian S.F."/>
            <person name="Figueroa M."/>
        </authorList>
    </citation>
    <scope>NUCLEOTIDE SEQUENCE [LARGE SCALE GENOMIC DNA]</scope>
    <source>
        <strain evidence="4">12NC29</strain>
    </source>
</reference>
<evidence type="ECO:0000256" key="2">
    <source>
        <dbReference type="SAM" id="MobiDB-lite"/>
    </source>
</evidence>
<organism evidence="4 5">
    <name type="scientific">Puccinia coronata f. sp. avenae</name>
    <dbReference type="NCBI Taxonomy" id="200324"/>
    <lineage>
        <taxon>Eukaryota</taxon>
        <taxon>Fungi</taxon>
        <taxon>Dikarya</taxon>
        <taxon>Basidiomycota</taxon>
        <taxon>Pucciniomycotina</taxon>
        <taxon>Pucciniomycetes</taxon>
        <taxon>Pucciniales</taxon>
        <taxon>Pucciniaceae</taxon>
        <taxon>Puccinia</taxon>
    </lineage>
</organism>
<feature type="compositionally biased region" description="Polar residues" evidence="2">
    <location>
        <begin position="382"/>
        <end position="403"/>
    </location>
</feature>
<comment type="domain">
    <text evidence="1">The C4-type zinc finger motif is necessary both for its ER three-way tubular junction localization and formation.</text>
</comment>
<feature type="region of interest" description="Disordered" evidence="2">
    <location>
        <begin position="169"/>
        <end position="260"/>
    </location>
</feature>
<keyword evidence="1" id="KW-0256">Endoplasmic reticulum</keyword>
<dbReference type="GO" id="GO:0098826">
    <property type="term" value="C:endoplasmic reticulum tubular network membrane"/>
    <property type="evidence" value="ECO:0007669"/>
    <property type="project" value="UniProtKB-UniRule"/>
</dbReference>